<keyword evidence="3" id="KW-1185">Reference proteome</keyword>
<feature type="transmembrane region" description="Helical" evidence="1">
    <location>
        <begin position="316"/>
        <end position="337"/>
    </location>
</feature>
<comment type="caution">
    <text evidence="2">The sequence shown here is derived from an EMBL/GenBank/DDBJ whole genome shotgun (WGS) entry which is preliminary data.</text>
</comment>
<dbReference type="AlphaFoldDB" id="A0A9Q0AM55"/>
<feature type="transmembrane region" description="Helical" evidence="1">
    <location>
        <begin position="20"/>
        <end position="42"/>
    </location>
</feature>
<evidence type="ECO:0000313" key="2">
    <source>
        <dbReference type="EMBL" id="KAI1864603.1"/>
    </source>
</evidence>
<protein>
    <submittedName>
        <fullName evidence="2">Uncharacterized protein</fullName>
    </submittedName>
</protein>
<organism evidence="2 3">
    <name type="scientific">Neoarthrinium moseri</name>
    <dbReference type="NCBI Taxonomy" id="1658444"/>
    <lineage>
        <taxon>Eukaryota</taxon>
        <taxon>Fungi</taxon>
        <taxon>Dikarya</taxon>
        <taxon>Ascomycota</taxon>
        <taxon>Pezizomycotina</taxon>
        <taxon>Sordariomycetes</taxon>
        <taxon>Xylariomycetidae</taxon>
        <taxon>Amphisphaeriales</taxon>
        <taxon>Apiosporaceae</taxon>
        <taxon>Neoarthrinium</taxon>
    </lineage>
</organism>
<accession>A0A9Q0AM55</accession>
<feature type="transmembrane region" description="Helical" evidence="1">
    <location>
        <begin position="157"/>
        <end position="181"/>
    </location>
</feature>
<dbReference type="Proteomes" id="UP000829685">
    <property type="component" value="Unassembled WGS sequence"/>
</dbReference>
<dbReference type="PANTHER" id="PTHR37577">
    <property type="entry name" value="INTEGRAL MEMBRANE PROTEIN"/>
    <property type="match status" value="1"/>
</dbReference>
<keyword evidence="1" id="KW-1133">Transmembrane helix</keyword>
<dbReference type="EMBL" id="JAFIMR010000023">
    <property type="protein sequence ID" value="KAI1864603.1"/>
    <property type="molecule type" value="Genomic_DNA"/>
</dbReference>
<dbReference type="PANTHER" id="PTHR37577:SF1">
    <property type="entry name" value="INTEGRAL MEMBRANE PROTEIN"/>
    <property type="match status" value="1"/>
</dbReference>
<gene>
    <name evidence="2" type="ORF">JX265_008327</name>
</gene>
<feature type="transmembrane region" description="Helical" evidence="1">
    <location>
        <begin position="83"/>
        <end position="109"/>
    </location>
</feature>
<dbReference type="InterPro" id="IPR053018">
    <property type="entry name" value="Elsinochrome_Biosynth-Asso"/>
</dbReference>
<proteinExistence type="predicted"/>
<feature type="transmembrane region" description="Helical" evidence="1">
    <location>
        <begin position="121"/>
        <end position="145"/>
    </location>
</feature>
<feature type="transmembrane region" description="Helical" evidence="1">
    <location>
        <begin position="486"/>
        <end position="509"/>
    </location>
</feature>
<name>A0A9Q0AM55_9PEZI</name>
<feature type="transmembrane region" description="Helical" evidence="1">
    <location>
        <begin position="201"/>
        <end position="220"/>
    </location>
</feature>
<evidence type="ECO:0000313" key="3">
    <source>
        <dbReference type="Proteomes" id="UP000829685"/>
    </source>
</evidence>
<keyword evidence="1" id="KW-0472">Membrane</keyword>
<evidence type="ECO:0000256" key="1">
    <source>
        <dbReference type="SAM" id="Phobius"/>
    </source>
</evidence>
<feature type="transmembrane region" description="Helical" evidence="1">
    <location>
        <begin position="461"/>
        <end position="480"/>
    </location>
</feature>
<feature type="transmembrane region" description="Helical" evidence="1">
    <location>
        <begin position="349"/>
        <end position="370"/>
    </location>
</feature>
<sequence length="522" mass="58053">MSEFDCADLEELDDPDVTGLLVVISFTTSFIVTIAVTIFSYLSRTLPPTVYNDIDELALSSLPISKLKTWTDQSSRTRKLKALGTLLTSLSDQHLVTGSALLISFWIIFANASGAGEIRSVYSVQVAISLATVSSVIHLSSLSVLKHVWEDHRPLKLRVLFIALLLSLLLPARVLTIWGAFNTYDITVFCARSNLNQDGPGSVSDIIFEITYVLYLYRFAYQSIAHDVFRTPTVRDICSRRQYWKQPTDADIILLQQIRDNKNRSSSEGFLQWYRRMVTSNPRLTTRGSLKRVHLLLAGIGQYFPRAIARSFLSNVLFMLLLSSYGLTELWVIYTGWPYGRAVRVEASFGQLMPIFLMALSIFAITDAATGPPEAPLISRGNSPHLLEDGHNNLQANQESVRQATGEVGRSKLSDIELTIRHSSENVDRAGQICSTTNPPPDISTCSLQSTFNFLQSSLKVCTATTALYSIAISITAAITQGYGDLIYLPLLAAFVWQALWQDVVIGVVRGTEDKRELQRHG</sequence>
<reference evidence="2" key="1">
    <citation type="submission" date="2021-03" db="EMBL/GenBank/DDBJ databases">
        <title>Revisited historic fungal species revealed as producer of novel bioactive compounds through whole genome sequencing and comparative genomics.</title>
        <authorList>
            <person name="Vignolle G.A."/>
            <person name="Hochenegger N."/>
            <person name="Mach R.L."/>
            <person name="Mach-Aigner A.R."/>
            <person name="Javad Rahimi M."/>
            <person name="Salim K.A."/>
            <person name="Chan C.M."/>
            <person name="Lim L.B.L."/>
            <person name="Cai F."/>
            <person name="Druzhinina I.S."/>
            <person name="U'Ren J.M."/>
            <person name="Derntl C."/>
        </authorList>
    </citation>
    <scope>NUCLEOTIDE SEQUENCE</scope>
    <source>
        <strain evidence="2">TUCIM 5799</strain>
    </source>
</reference>
<keyword evidence="1" id="KW-0812">Transmembrane</keyword>